<dbReference type="SUPFAM" id="SSF54197">
    <property type="entry name" value="HIT-like"/>
    <property type="match status" value="1"/>
</dbReference>
<feature type="domain" description="Cwf19-like C-terminal" evidence="4">
    <location>
        <begin position="694"/>
        <end position="814"/>
    </location>
</feature>
<dbReference type="GO" id="GO:0000398">
    <property type="term" value="P:mRNA splicing, via spliceosome"/>
    <property type="evidence" value="ECO:0007669"/>
    <property type="project" value="TreeGrafter"/>
</dbReference>
<evidence type="ECO:0000259" key="4">
    <source>
        <dbReference type="Pfam" id="PF04677"/>
    </source>
</evidence>
<feature type="compositionally biased region" description="Basic residues" evidence="2">
    <location>
        <begin position="394"/>
        <end position="405"/>
    </location>
</feature>
<dbReference type="InterPro" id="IPR006768">
    <property type="entry name" value="Cwf19-like_C_dom-1"/>
</dbReference>
<dbReference type="OrthoDB" id="2113965at2759"/>
<feature type="domain" description="Cwf19-like protein C-terminal" evidence="3">
    <location>
        <begin position="823"/>
        <end position="917"/>
    </location>
</feature>
<dbReference type="AlphaFoldDB" id="A0A8S3YIK5"/>
<evidence type="ECO:0000313" key="6">
    <source>
        <dbReference type="Proteomes" id="UP000678393"/>
    </source>
</evidence>
<feature type="compositionally biased region" description="Basic and acidic residues" evidence="2">
    <location>
        <begin position="371"/>
        <end position="391"/>
    </location>
</feature>
<dbReference type="Proteomes" id="UP000678393">
    <property type="component" value="Unassembled WGS sequence"/>
</dbReference>
<evidence type="ECO:0000256" key="1">
    <source>
        <dbReference type="ARBA" id="ARBA00006795"/>
    </source>
</evidence>
<reference evidence="5" key="1">
    <citation type="submission" date="2021-04" db="EMBL/GenBank/DDBJ databases">
        <authorList>
            <consortium name="Molecular Ecology Group"/>
        </authorList>
    </citation>
    <scope>NUCLEOTIDE SEQUENCE</scope>
</reference>
<evidence type="ECO:0000259" key="3">
    <source>
        <dbReference type="Pfam" id="PF04676"/>
    </source>
</evidence>
<feature type="region of interest" description="Disordered" evidence="2">
    <location>
        <begin position="148"/>
        <end position="505"/>
    </location>
</feature>
<dbReference type="InterPro" id="IPR036265">
    <property type="entry name" value="HIT-like_sf"/>
</dbReference>
<feature type="compositionally biased region" description="Basic and acidic residues" evidence="2">
    <location>
        <begin position="321"/>
        <end position="350"/>
    </location>
</feature>
<dbReference type="Gene3D" id="3.30.428.10">
    <property type="entry name" value="HIT-like"/>
    <property type="match status" value="1"/>
</dbReference>
<dbReference type="InterPro" id="IPR006767">
    <property type="entry name" value="Cwf19-like_C_dom-2"/>
</dbReference>
<feature type="compositionally biased region" description="Basic and acidic residues" evidence="2">
    <location>
        <begin position="274"/>
        <end position="300"/>
    </location>
</feature>
<feature type="compositionally biased region" description="Basic and acidic residues" evidence="2">
    <location>
        <begin position="41"/>
        <end position="69"/>
    </location>
</feature>
<gene>
    <name evidence="5" type="ORF">CUNI_LOCUS328</name>
</gene>
<evidence type="ECO:0000313" key="5">
    <source>
        <dbReference type="EMBL" id="CAG5114770.1"/>
    </source>
</evidence>
<feature type="region of interest" description="Disordered" evidence="2">
    <location>
        <begin position="22"/>
        <end position="100"/>
    </location>
</feature>
<feature type="region of interest" description="Disordered" evidence="2">
    <location>
        <begin position="536"/>
        <end position="614"/>
    </location>
</feature>
<feature type="compositionally biased region" description="Polar residues" evidence="2">
    <location>
        <begin position="301"/>
        <end position="320"/>
    </location>
</feature>
<feature type="compositionally biased region" description="Polar residues" evidence="2">
    <location>
        <begin position="253"/>
        <end position="266"/>
    </location>
</feature>
<dbReference type="PANTHER" id="PTHR12072:SF5">
    <property type="entry name" value="CWF19-LIKE PROTEIN 2"/>
    <property type="match status" value="1"/>
</dbReference>
<comment type="caution">
    <text evidence="5">The sequence shown here is derived from an EMBL/GenBank/DDBJ whole genome shotgun (WGS) entry which is preliminary data.</text>
</comment>
<feature type="compositionally biased region" description="Polar residues" evidence="2">
    <location>
        <begin position="351"/>
        <end position="370"/>
    </location>
</feature>
<dbReference type="PANTHER" id="PTHR12072">
    <property type="entry name" value="CWF19, CELL CYCLE CONTROL PROTEIN"/>
    <property type="match status" value="1"/>
</dbReference>
<proteinExistence type="inferred from homology"/>
<feature type="compositionally biased region" description="Basic and acidic residues" evidence="2">
    <location>
        <begin position="223"/>
        <end position="252"/>
    </location>
</feature>
<protein>
    <recommendedName>
        <fullName evidence="7">CWF19-like protein 2</fullName>
    </recommendedName>
</protein>
<dbReference type="Pfam" id="PF04677">
    <property type="entry name" value="CwfJ_C_1"/>
    <property type="match status" value="1"/>
</dbReference>
<accession>A0A8S3YIK5</accession>
<feature type="compositionally biased region" description="Basic and acidic residues" evidence="2">
    <location>
        <begin position="406"/>
        <end position="426"/>
    </location>
</feature>
<comment type="similarity">
    <text evidence="1">Belongs to the CWF19 family.</text>
</comment>
<evidence type="ECO:0008006" key="7">
    <source>
        <dbReference type="Google" id="ProtNLM"/>
    </source>
</evidence>
<dbReference type="GO" id="GO:0071014">
    <property type="term" value="C:post-mRNA release spliceosomal complex"/>
    <property type="evidence" value="ECO:0007669"/>
    <property type="project" value="TreeGrafter"/>
</dbReference>
<sequence>QWVEAQAKTKTVSASAIRGPQLQRESWMESPLDLIPTTSKQELRDAINKQKEDAKKEAEKLLEPGRNARELNPYWKDGGTGMPEENPDKHKQNRSSVLLASAAGDGGLSWLRKAYDRCKQQALDEGRSLEEVAAERWGSLKKLESMIREAERHQKGGGRLESWRDTRSDDRRGEKGNYKQKDDMLNGAKDNRDGRESREKESNRQWEKSKEGDRGELQGSISERNRDRSGYKGSRNDKDEDANRLKKADKLQKTNFQRPCSGSDSDTTPRRSGRNKDRSGYKGSSSDKDQDANRPKKADQLQKTSFQRPYSGSESDSSPQRSERNRDSHSYKGSNSDKDQDANRPKKADQLQKTSFQRPYSGSESDSSPQRSERNRDSHGYKGSNSDKDQNAKTLRKAHFYSNRHHSNESRTRHSQPDGKQQEQDRNSSSSLPRWKRKTEFVANRNEEKNERKKKTEGKQSSGSKSRSNHKRSNSSSDSENNDSSKDEEQNEPTQITPARVLSEEELNELAAKILRAEIMGDDATAADLKLQLENARKARDASKSESGALAPDFSHRRRDEAGKIRGGRKRKEEEEDNVVVLSRTSKGGLVRPVVGASDDSRAAGGKRKKNVVTHDSKGERTIYFDNDDKLDLKTMVEQEKAGTAEDQNAMFARLAGRSNDRDLDVDDMFVSKAARKQNEEQAVARDRNAAIFEHKKLNASMENCHRCFSKVSKHLIIAIGTKSYLCLPHHRSLTDGHCFIVPMQHVSAATSMDEDVWQEIQLFRKSLVQMFAAKGEDMVIMETVKNLKHFPHTAIECVPLDKELGDLAPIYFKKAVQEAGPEWSDNKKLHSLSNKDVRHVIPKGFPYFSVDFGLQGGYATVIEDESRFPAYFGREIVGGMLDAEPTLWRKPHNESFEDQRKKVLQFAQKWKPYDWTQTLVAGE</sequence>
<feature type="compositionally biased region" description="Basic and acidic residues" evidence="2">
    <location>
        <begin position="161"/>
        <end position="216"/>
    </location>
</feature>
<dbReference type="Pfam" id="PF04676">
    <property type="entry name" value="CwfJ_C_2"/>
    <property type="match status" value="1"/>
</dbReference>
<organism evidence="5 6">
    <name type="scientific">Candidula unifasciata</name>
    <dbReference type="NCBI Taxonomy" id="100452"/>
    <lineage>
        <taxon>Eukaryota</taxon>
        <taxon>Metazoa</taxon>
        <taxon>Spiralia</taxon>
        <taxon>Lophotrochozoa</taxon>
        <taxon>Mollusca</taxon>
        <taxon>Gastropoda</taxon>
        <taxon>Heterobranchia</taxon>
        <taxon>Euthyneura</taxon>
        <taxon>Panpulmonata</taxon>
        <taxon>Eupulmonata</taxon>
        <taxon>Stylommatophora</taxon>
        <taxon>Helicina</taxon>
        <taxon>Helicoidea</taxon>
        <taxon>Geomitridae</taxon>
        <taxon>Candidula</taxon>
    </lineage>
</organism>
<dbReference type="InterPro" id="IPR040194">
    <property type="entry name" value="Cwf19-like"/>
</dbReference>
<name>A0A8S3YIK5_9EUPU</name>
<feature type="non-terminal residue" evidence="5">
    <location>
        <position position="1"/>
    </location>
</feature>
<evidence type="ECO:0000256" key="2">
    <source>
        <dbReference type="SAM" id="MobiDB-lite"/>
    </source>
</evidence>
<dbReference type="EMBL" id="CAJHNH020000035">
    <property type="protein sequence ID" value="CAG5114770.1"/>
    <property type="molecule type" value="Genomic_DNA"/>
</dbReference>
<keyword evidence="6" id="KW-1185">Reference proteome</keyword>
<feature type="compositionally biased region" description="Basic and acidic residues" evidence="2">
    <location>
        <begin position="554"/>
        <end position="564"/>
    </location>
</feature>